<feature type="region of interest" description="Disordered" evidence="1">
    <location>
        <begin position="1"/>
        <end position="80"/>
    </location>
</feature>
<comment type="caution">
    <text evidence="2">The sequence shown here is derived from an EMBL/GenBank/DDBJ whole genome shotgun (WGS) entry which is preliminary data.</text>
</comment>
<feature type="compositionally biased region" description="Polar residues" evidence="1">
    <location>
        <begin position="1"/>
        <end position="11"/>
    </location>
</feature>
<name>A0A9Q3P297_9BASI</name>
<feature type="compositionally biased region" description="Basic and acidic residues" evidence="1">
    <location>
        <begin position="12"/>
        <end position="28"/>
    </location>
</feature>
<accession>A0A9Q3P297</accession>
<evidence type="ECO:0000313" key="2">
    <source>
        <dbReference type="EMBL" id="MBW0547910.1"/>
    </source>
</evidence>
<reference evidence="2" key="1">
    <citation type="submission" date="2021-03" db="EMBL/GenBank/DDBJ databases">
        <title>Draft genome sequence of rust myrtle Austropuccinia psidii MF-1, a brazilian biotype.</title>
        <authorList>
            <person name="Quecine M.C."/>
            <person name="Pachon D.M.R."/>
            <person name="Bonatelli M.L."/>
            <person name="Correr F.H."/>
            <person name="Franceschini L.M."/>
            <person name="Leite T.F."/>
            <person name="Margarido G.R.A."/>
            <person name="Almeida C.A."/>
            <person name="Ferrarezi J.A."/>
            <person name="Labate C.A."/>
        </authorList>
    </citation>
    <scope>NUCLEOTIDE SEQUENCE</scope>
    <source>
        <strain evidence="2">MF-1</strain>
    </source>
</reference>
<proteinExistence type="predicted"/>
<evidence type="ECO:0000313" key="3">
    <source>
        <dbReference type="Proteomes" id="UP000765509"/>
    </source>
</evidence>
<sequence>MESTIIQTTNQKIKEYHEKEKEEGKEEATVASTRKPQVIQHPKEGIRSRKRIGGNHIPQVTGFQKSKKMPWIMSSTWPEP</sequence>
<dbReference type="Proteomes" id="UP000765509">
    <property type="component" value="Unassembled WGS sequence"/>
</dbReference>
<organism evidence="2 3">
    <name type="scientific">Austropuccinia psidii MF-1</name>
    <dbReference type="NCBI Taxonomy" id="1389203"/>
    <lineage>
        <taxon>Eukaryota</taxon>
        <taxon>Fungi</taxon>
        <taxon>Dikarya</taxon>
        <taxon>Basidiomycota</taxon>
        <taxon>Pucciniomycotina</taxon>
        <taxon>Pucciniomycetes</taxon>
        <taxon>Pucciniales</taxon>
        <taxon>Sphaerophragmiaceae</taxon>
        <taxon>Austropuccinia</taxon>
    </lineage>
</organism>
<gene>
    <name evidence="2" type="ORF">O181_087625</name>
</gene>
<evidence type="ECO:0000256" key="1">
    <source>
        <dbReference type="SAM" id="MobiDB-lite"/>
    </source>
</evidence>
<keyword evidence="3" id="KW-1185">Reference proteome</keyword>
<protein>
    <submittedName>
        <fullName evidence="2">Uncharacterized protein</fullName>
    </submittedName>
</protein>
<dbReference type="EMBL" id="AVOT02053008">
    <property type="protein sequence ID" value="MBW0547910.1"/>
    <property type="molecule type" value="Genomic_DNA"/>
</dbReference>
<dbReference type="AlphaFoldDB" id="A0A9Q3P297"/>